<feature type="compositionally biased region" description="Basic and acidic residues" evidence="1">
    <location>
        <begin position="158"/>
        <end position="167"/>
    </location>
</feature>
<evidence type="ECO:0000313" key="3">
    <source>
        <dbReference type="Proteomes" id="UP000799421"/>
    </source>
</evidence>
<reference evidence="2" key="1">
    <citation type="journal article" date="2020" name="Stud. Mycol.">
        <title>101 Dothideomycetes genomes: a test case for predicting lifestyles and emergence of pathogens.</title>
        <authorList>
            <person name="Haridas S."/>
            <person name="Albert R."/>
            <person name="Binder M."/>
            <person name="Bloem J."/>
            <person name="Labutti K."/>
            <person name="Salamov A."/>
            <person name="Andreopoulos B."/>
            <person name="Baker S."/>
            <person name="Barry K."/>
            <person name="Bills G."/>
            <person name="Bluhm B."/>
            <person name="Cannon C."/>
            <person name="Castanera R."/>
            <person name="Culley D."/>
            <person name="Daum C."/>
            <person name="Ezra D."/>
            <person name="Gonzalez J."/>
            <person name="Henrissat B."/>
            <person name="Kuo A."/>
            <person name="Liang C."/>
            <person name="Lipzen A."/>
            <person name="Lutzoni F."/>
            <person name="Magnuson J."/>
            <person name="Mondo S."/>
            <person name="Nolan M."/>
            <person name="Ohm R."/>
            <person name="Pangilinan J."/>
            <person name="Park H.-J."/>
            <person name="Ramirez L."/>
            <person name="Alfaro M."/>
            <person name="Sun H."/>
            <person name="Tritt A."/>
            <person name="Yoshinaga Y."/>
            <person name="Zwiers L.-H."/>
            <person name="Turgeon B."/>
            <person name="Goodwin S."/>
            <person name="Spatafora J."/>
            <person name="Crous P."/>
            <person name="Grigoriev I."/>
        </authorList>
    </citation>
    <scope>NUCLEOTIDE SEQUENCE</scope>
    <source>
        <strain evidence="2">CBS 480.64</strain>
    </source>
</reference>
<sequence>MRPNDVKRRPISMIESSSKKSLLPTFSQGRAASPIKEVDSTKAMPPARAGGTLQRSSTVKTHTRADSRVAEPLKRSTTVKSHTRTESRAVEPLKRSTTVQQHRPESRATEPLKRSTTFKTHKRTESRAEPLKRPTTVQHTRTESKAEPLNRSSTVQHHRPELTDLKRTTSVKAPSQSRGALPSRGARPYSTDYETTHPKAISKPREVPPKEAVSRPNSTSSVPKHNQIPSNQREIPPKVSKLPFTTYQTHYTPSKIQHPKPPLPKPTQRVASHLQSQIELLVLSLTHRETKRDLVEATLHNSQSLGERRAVIVELEDEVSSLLRERERVATILSMTEWISPEGPSFGGNPSDGITREVLDYLAVLGRAFELIEQQAEPFEELVTAFEGWVHHVLNAEAGVVDVLPPAWGEGVDGLGVRVRVLRREMGGIPRWRGDDASRLGRILDYVIARITLMERELEGMKTLERRLREWEKGRVERAVDNIIADSTR</sequence>
<dbReference type="AlphaFoldDB" id="A0A6A7C6U8"/>
<feature type="region of interest" description="Disordered" evidence="1">
    <location>
        <begin position="1"/>
        <end position="239"/>
    </location>
</feature>
<evidence type="ECO:0000313" key="2">
    <source>
        <dbReference type="EMBL" id="KAF2863296.1"/>
    </source>
</evidence>
<feature type="compositionally biased region" description="Basic and acidic residues" evidence="1">
    <location>
        <begin position="83"/>
        <end position="94"/>
    </location>
</feature>
<proteinExistence type="predicted"/>
<feature type="compositionally biased region" description="Basic and acidic residues" evidence="1">
    <location>
        <begin position="203"/>
        <end position="213"/>
    </location>
</feature>
<dbReference type="Proteomes" id="UP000799421">
    <property type="component" value="Unassembled WGS sequence"/>
</dbReference>
<keyword evidence="3" id="KW-1185">Reference proteome</keyword>
<name>A0A6A7C6U8_9PEZI</name>
<feature type="compositionally biased region" description="Polar residues" evidence="1">
    <location>
        <begin position="168"/>
        <end position="178"/>
    </location>
</feature>
<protein>
    <submittedName>
        <fullName evidence="2">Uncharacterized protein</fullName>
    </submittedName>
</protein>
<accession>A0A6A7C6U8</accession>
<evidence type="ECO:0000256" key="1">
    <source>
        <dbReference type="SAM" id="MobiDB-lite"/>
    </source>
</evidence>
<organism evidence="2 3">
    <name type="scientific">Piedraia hortae CBS 480.64</name>
    <dbReference type="NCBI Taxonomy" id="1314780"/>
    <lineage>
        <taxon>Eukaryota</taxon>
        <taxon>Fungi</taxon>
        <taxon>Dikarya</taxon>
        <taxon>Ascomycota</taxon>
        <taxon>Pezizomycotina</taxon>
        <taxon>Dothideomycetes</taxon>
        <taxon>Dothideomycetidae</taxon>
        <taxon>Capnodiales</taxon>
        <taxon>Piedraiaceae</taxon>
        <taxon>Piedraia</taxon>
    </lineage>
</organism>
<feature type="compositionally biased region" description="Basic and acidic residues" evidence="1">
    <location>
        <begin position="123"/>
        <end position="132"/>
    </location>
</feature>
<feature type="compositionally biased region" description="Basic and acidic residues" evidence="1">
    <location>
        <begin position="102"/>
        <end position="113"/>
    </location>
</feature>
<feature type="compositionally biased region" description="Polar residues" evidence="1">
    <location>
        <begin position="14"/>
        <end position="30"/>
    </location>
</feature>
<dbReference type="EMBL" id="MU005961">
    <property type="protein sequence ID" value="KAF2863296.1"/>
    <property type="molecule type" value="Genomic_DNA"/>
</dbReference>
<feature type="compositionally biased region" description="Polar residues" evidence="1">
    <location>
        <begin position="215"/>
        <end position="233"/>
    </location>
</feature>
<feature type="compositionally biased region" description="Basic and acidic residues" evidence="1">
    <location>
        <begin position="63"/>
        <end position="74"/>
    </location>
</feature>
<gene>
    <name evidence="2" type="ORF">K470DRAFT_292782</name>
</gene>